<dbReference type="Proteomes" id="UP000598120">
    <property type="component" value="Unassembled WGS sequence"/>
</dbReference>
<evidence type="ECO:0000313" key="1">
    <source>
        <dbReference type="EMBL" id="GFZ82511.1"/>
    </source>
</evidence>
<dbReference type="EMBL" id="BMIC01000001">
    <property type="protein sequence ID" value="GFZ82511.1"/>
    <property type="molecule type" value="Genomic_DNA"/>
</dbReference>
<gene>
    <name evidence="1" type="ORF">GCM10011531_11330</name>
</gene>
<name>A0A8J2X9L9_9FLAO</name>
<dbReference type="PROSITE" id="PS51257">
    <property type="entry name" value="PROKAR_LIPOPROTEIN"/>
    <property type="match status" value="1"/>
</dbReference>
<dbReference type="RefSeq" id="WP_188605336.1">
    <property type="nucleotide sequence ID" value="NZ_BMIC01000001.1"/>
</dbReference>
<reference evidence="1 2" key="1">
    <citation type="journal article" date="2014" name="Int. J. Syst. Evol. Microbiol.">
        <title>Complete genome sequence of Corynebacterium casei LMG S-19264T (=DSM 44701T), isolated from a smear-ripened cheese.</title>
        <authorList>
            <consortium name="US DOE Joint Genome Institute (JGI-PGF)"/>
            <person name="Walter F."/>
            <person name="Albersmeier A."/>
            <person name="Kalinowski J."/>
            <person name="Ruckert C."/>
        </authorList>
    </citation>
    <scope>NUCLEOTIDE SEQUENCE [LARGE SCALE GENOMIC DNA]</scope>
    <source>
        <strain evidence="1 2">CGMCC 1.15295</strain>
    </source>
</reference>
<keyword evidence="2" id="KW-1185">Reference proteome</keyword>
<accession>A0A8J2X9L9</accession>
<evidence type="ECO:0008006" key="3">
    <source>
        <dbReference type="Google" id="ProtNLM"/>
    </source>
</evidence>
<organism evidence="1 2">
    <name type="scientific">Aquaticitalea lipolytica</name>
    <dbReference type="NCBI Taxonomy" id="1247562"/>
    <lineage>
        <taxon>Bacteria</taxon>
        <taxon>Pseudomonadati</taxon>
        <taxon>Bacteroidota</taxon>
        <taxon>Flavobacteriia</taxon>
        <taxon>Flavobacteriales</taxon>
        <taxon>Flavobacteriaceae</taxon>
        <taxon>Aquaticitalea</taxon>
    </lineage>
</organism>
<protein>
    <recommendedName>
        <fullName evidence="3">Lipoprotein</fullName>
    </recommendedName>
</protein>
<evidence type="ECO:0000313" key="2">
    <source>
        <dbReference type="Proteomes" id="UP000598120"/>
    </source>
</evidence>
<sequence length="121" mass="14050">MSFTSIKVKSTFFFCLGIFFISCKSSKIKNDTQIIEAYINQLLHKSLNLTKINQLDSKIIIKSYSDEFKDKYHKLPIINIINPLLSLDKIFAIIYYTNSHEAHLYLFKKIITSGSILQHTI</sequence>
<dbReference type="AlphaFoldDB" id="A0A8J2X9L9"/>
<proteinExistence type="predicted"/>
<comment type="caution">
    <text evidence="1">The sequence shown here is derived from an EMBL/GenBank/DDBJ whole genome shotgun (WGS) entry which is preliminary data.</text>
</comment>